<evidence type="ECO:0000313" key="2">
    <source>
        <dbReference type="Proteomes" id="UP001499878"/>
    </source>
</evidence>
<dbReference type="Proteomes" id="UP001499878">
    <property type="component" value="Unassembled WGS sequence"/>
</dbReference>
<evidence type="ECO:0000313" key="1">
    <source>
        <dbReference type="EMBL" id="GAA5216897.1"/>
    </source>
</evidence>
<name>A0ABP9TDF4_9ACTN</name>
<organism evidence="1 2">
    <name type="scientific">Streptomyces thinghirensis</name>
    <dbReference type="NCBI Taxonomy" id="551547"/>
    <lineage>
        <taxon>Bacteria</taxon>
        <taxon>Bacillati</taxon>
        <taxon>Actinomycetota</taxon>
        <taxon>Actinomycetes</taxon>
        <taxon>Kitasatosporales</taxon>
        <taxon>Streptomycetaceae</taxon>
        <taxon>Streptomyces</taxon>
    </lineage>
</organism>
<sequence length="109" mass="11519">MNARLTSTEILAELKAALGEDGWLPSYTRGNGPGPLPQDAPLPAVGEALGEYARVVPSTEVATQLSRAAQQMTGVKQLDEGAATYERLGTALAYLVQARRATGDHLSRL</sequence>
<accession>A0ABP9TDF4</accession>
<comment type="caution">
    <text evidence="1">The sequence shown here is derived from an EMBL/GenBank/DDBJ whole genome shotgun (WGS) entry which is preliminary data.</text>
</comment>
<gene>
    <name evidence="1" type="ORF">GCM10023323_71780</name>
</gene>
<protein>
    <submittedName>
        <fullName evidence="1">Uncharacterized protein</fullName>
    </submittedName>
</protein>
<dbReference type="EMBL" id="BAABJR010000028">
    <property type="protein sequence ID" value="GAA5216897.1"/>
    <property type="molecule type" value="Genomic_DNA"/>
</dbReference>
<reference evidence="2" key="1">
    <citation type="journal article" date="2019" name="Int. J. Syst. Evol. Microbiol.">
        <title>The Global Catalogue of Microorganisms (GCM) 10K type strain sequencing project: providing services to taxonomists for standard genome sequencing and annotation.</title>
        <authorList>
            <consortium name="The Broad Institute Genomics Platform"/>
            <consortium name="The Broad Institute Genome Sequencing Center for Infectious Disease"/>
            <person name="Wu L."/>
            <person name="Ma J."/>
        </authorList>
    </citation>
    <scope>NUCLEOTIDE SEQUENCE [LARGE SCALE GENOMIC DNA]</scope>
    <source>
        <strain evidence="2">JCM 18306</strain>
    </source>
</reference>
<proteinExistence type="predicted"/>
<keyword evidence="2" id="KW-1185">Reference proteome</keyword>